<feature type="region of interest" description="Disordered" evidence="1">
    <location>
        <begin position="289"/>
        <end position="327"/>
    </location>
</feature>
<sequence>MDKGELLKDKGSSNSERKTDEAISKQVYVIAASILNLAKSVEEALANITAVKQVLYRISQKLNFNQSICAEERDLLELAEQWLREENVLQCKSSNEDVRNISLSQIAALGDCFHCSGRSCSPSVLTTPSAKQFSVGSTQTLNEDHQELDWDGHGLELVESIHSTYSENVSAFENPYSLAVSTETKEVVKSASYNGIYEEEMECTLEIEEGFYSDASFAENLADVLQPNKQDFSPQADSGVTHLDYTNSSDRSMSHADEDFPLTPPLKYNKEINTWDTFAMVNLEEDMLSTPSSANNSASSTPRFSRKRRSVESCITSPKRSDNSPQPLLALTEESHKKLPNNLISSAKQTLTSRSRANSVEESTLYNPIRISKKKTFVSTPTLSMDEPDVITANSYISDSLELAPASNKKETTLSQNSLSATSTHSAGSQSMPSTVQLSENLKKNNYCRKFRLAVFV</sequence>
<comment type="caution">
    <text evidence="2">The sequence shown here is derived from an EMBL/GenBank/DDBJ whole genome shotgun (WGS) entry which is preliminary data.</text>
</comment>
<evidence type="ECO:0000256" key="1">
    <source>
        <dbReference type="SAM" id="MobiDB-lite"/>
    </source>
</evidence>
<dbReference type="AlphaFoldDB" id="A0A7J7K858"/>
<keyword evidence="3" id="KW-1185">Reference proteome</keyword>
<feature type="region of interest" description="Disordered" evidence="1">
    <location>
        <begin position="408"/>
        <end position="435"/>
    </location>
</feature>
<proteinExistence type="predicted"/>
<evidence type="ECO:0000313" key="2">
    <source>
        <dbReference type="EMBL" id="KAF6034375.1"/>
    </source>
</evidence>
<feature type="compositionally biased region" description="Polar residues" evidence="1">
    <location>
        <begin position="313"/>
        <end position="326"/>
    </location>
</feature>
<gene>
    <name evidence="2" type="ORF">EB796_007312</name>
</gene>
<dbReference type="Proteomes" id="UP000593567">
    <property type="component" value="Unassembled WGS sequence"/>
</dbReference>
<feature type="compositionally biased region" description="Low complexity" evidence="1">
    <location>
        <begin position="289"/>
        <end position="302"/>
    </location>
</feature>
<accession>A0A7J7K858</accession>
<reference evidence="2" key="1">
    <citation type="submission" date="2020-06" db="EMBL/GenBank/DDBJ databases">
        <title>Draft genome of Bugula neritina, a colonial animal packing powerful symbionts and potential medicines.</title>
        <authorList>
            <person name="Rayko M."/>
        </authorList>
    </citation>
    <scope>NUCLEOTIDE SEQUENCE [LARGE SCALE GENOMIC DNA]</scope>
    <source>
        <strain evidence="2">Kwan_BN1</strain>
    </source>
</reference>
<protein>
    <submittedName>
        <fullName evidence="2">Uncharacterized protein</fullName>
    </submittedName>
</protein>
<feature type="compositionally biased region" description="Polar residues" evidence="1">
    <location>
        <begin position="413"/>
        <end position="435"/>
    </location>
</feature>
<name>A0A7J7K858_BUGNE</name>
<evidence type="ECO:0000313" key="3">
    <source>
        <dbReference type="Proteomes" id="UP000593567"/>
    </source>
</evidence>
<organism evidence="2 3">
    <name type="scientific">Bugula neritina</name>
    <name type="common">Brown bryozoan</name>
    <name type="synonym">Sertularia neritina</name>
    <dbReference type="NCBI Taxonomy" id="10212"/>
    <lineage>
        <taxon>Eukaryota</taxon>
        <taxon>Metazoa</taxon>
        <taxon>Spiralia</taxon>
        <taxon>Lophotrochozoa</taxon>
        <taxon>Bryozoa</taxon>
        <taxon>Gymnolaemata</taxon>
        <taxon>Cheilostomatida</taxon>
        <taxon>Flustrina</taxon>
        <taxon>Buguloidea</taxon>
        <taxon>Bugulidae</taxon>
        <taxon>Bugula</taxon>
    </lineage>
</organism>
<dbReference type="EMBL" id="VXIV02001090">
    <property type="protein sequence ID" value="KAF6034375.1"/>
    <property type="molecule type" value="Genomic_DNA"/>
</dbReference>